<dbReference type="EMBL" id="JAAMPI010001287">
    <property type="protein sequence ID" value="KAF4625819.1"/>
    <property type="molecule type" value="Genomic_DNA"/>
</dbReference>
<protein>
    <recommendedName>
        <fullName evidence="10">FAD-binding domain-containing protein</fullName>
    </recommendedName>
</protein>
<dbReference type="Gene3D" id="3.50.50.60">
    <property type="entry name" value="FAD/NAD(P)-binding domain"/>
    <property type="match status" value="1"/>
</dbReference>
<keyword evidence="1" id="KW-0285">Flavoprotein</keyword>
<name>A0A8H4R910_9HELO</name>
<feature type="domain" description="Ubiquitin-like" evidence="6">
    <location>
        <begin position="1398"/>
        <end position="1481"/>
    </location>
</feature>
<comment type="caution">
    <text evidence="8">The sequence shown here is derived from an EMBL/GenBank/DDBJ whole genome shotgun (WGS) entry which is preliminary data.</text>
</comment>
<evidence type="ECO:0000259" key="7">
    <source>
        <dbReference type="Pfam" id="PF24883"/>
    </source>
</evidence>
<dbReference type="SUPFAM" id="SSF54373">
    <property type="entry name" value="FAD-linked reductases, C-terminal domain"/>
    <property type="match status" value="1"/>
</dbReference>
<evidence type="ECO:0000259" key="6">
    <source>
        <dbReference type="Pfam" id="PF22893"/>
    </source>
</evidence>
<evidence type="ECO:0000313" key="8">
    <source>
        <dbReference type="EMBL" id="KAF4625819.1"/>
    </source>
</evidence>
<evidence type="ECO:0000256" key="4">
    <source>
        <dbReference type="ARBA" id="ARBA00023002"/>
    </source>
</evidence>
<proteinExistence type="predicted"/>
<keyword evidence="9" id="KW-1185">Reference proteome</keyword>
<keyword evidence="2" id="KW-0677">Repeat</keyword>
<reference evidence="8 9" key="1">
    <citation type="submission" date="2020-03" db="EMBL/GenBank/DDBJ databases">
        <title>Draft Genome Sequence of Cudoniella acicularis.</title>
        <authorList>
            <person name="Buettner E."/>
            <person name="Kellner H."/>
        </authorList>
    </citation>
    <scope>NUCLEOTIDE SEQUENCE [LARGE SCALE GENOMIC DNA]</scope>
    <source>
        <strain evidence="8 9">DSM 108380</strain>
    </source>
</reference>
<evidence type="ECO:0000256" key="2">
    <source>
        <dbReference type="ARBA" id="ARBA00022737"/>
    </source>
</evidence>
<evidence type="ECO:0000313" key="9">
    <source>
        <dbReference type="Proteomes" id="UP000566819"/>
    </source>
</evidence>
<keyword evidence="3" id="KW-0274">FAD</keyword>
<accession>A0A8H4R910</accession>
<dbReference type="InterPro" id="IPR002938">
    <property type="entry name" value="FAD-bd"/>
</dbReference>
<evidence type="ECO:0008006" key="10">
    <source>
        <dbReference type="Google" id="ProtNLM"/>
    </source>
</evidence>
<organism evidence="8 9">
    <name type="scientific">Cudoniella acicularis</name>
    <dbReference type="NCBI Taxonomy" id="354080"/>
    <lineage>
        <taxon>Eukaryota</taxon>
        <taxon>Fungi</taxon>
        <taxon>Dikarya</taxon>
        <taxon>Ascomycota</taxon>
        <taxon>Pezizomycotina</taxon>
        <taxon>Leotiomycetes</taxon>
        <taxon>Helotiales</taxon>
        <taxon>Tricladiaceae</taxon>
        <taxon>Cudoniella</taxon>
    </lineage>
</organism>
<dbReference type="InterPro" id="IPR056884">
    <property type="entry name" value="NPHP3-like_N"/>
</dbReference>
<dbReference type="SUPFAM" id="SSF51905">
    <property type="entry name" value="FAD/NAD(P)-binding domain"/>
    <property type="match status" value="1"/>
</dbReference>
<dbReference type="Gene3D" id="3.40.50.300">
    <property type="entry name" value="P-loop containing nucleotide triphosphate hydrolases"/>
    <property type="match status" value="1"/>
</dbReference>
<dbReference type="GO" id="GO:0071949">
    <property type="term" value="F:FAD binding"/>
    <property type="evidence" value="ECO:0007669"/>
    <property type="project" value="InterPro"/>
</dbReference>
<dbReference type="InterPro" id="IPR054464">
    <property type="entry name" value="ULD_fung"/>
</dbReference>
<dbReference type="Pfam" id="PF24883">
    <property type="entry name" value="NPHP3_N"/>
    <property type="match status" value="1"/>
</dbReference>
<dbReference type="PANTHER" id="PTHR10039">
    <property type="entry name" value="AMELOGENIN"/>
    <property type="match status" value="1"/>
</dbReference>
<evidence type="ECO:0000256" key="1">
    <source>
        <dbReference type="ARBA" id="ARBA00022630"/>
    </source>
</evidence>
<dbReference type="PRINTS" id="PR00420">
    <property type="entry name" value="RNGMNOXGNASE"/>
</dbReference>
<evidence type="ECO:0000256" key="3">
    <source>
        <dbReference type="ARBA" id="ARBA00022827"/>
    </source>
</evidence>
<dbReference type="InterPro" id="IPR027417">
    <property type="entry name" value="P-loop_NTPase"/>
</dbReference>
<dbReference type="Pfam" id="PF22893">
    <property type="entry name" value="ULD_2"/>
    <property type="match status" value="1"/>
</dbReference>
<gene>
    <name evidence="8" type="ORF">G7Y89_g12343</name>
</gene>
<dbReference type="InterPro" id="IPR036188">
    <property type="entry name" value="FAD/NAD-bd_sf"/>
</dbReference>
<dbReference type="Proteomes" id="UP000566819">
    <property type="component" value="Unassembled WGS sequence"/>
</dbReference>
<dbReference type="OrthoDB" id="16820at2759"/>
<dbReference type="PROSITE" id="PS51257">
    <property type="entry name" value="PROKAR_LIPOPROTEIN"/>
    <property type="match status" value="1"/>
</dbReference>
<feature type="domain" description="Nephrocystin 3-like N-terminal" evidence="7">
    <location>
        <begin position="753"/>
        <end position="939"/>
    </location>
</feature>
<evidence type="ECO:0000259" key="5">
    <source>
        <dbReference type="Pfam" id="PF01494"/>
    </source>
</evidence>
<keyword evidence="4" id="KW-0560">Oxidoreductase</keyword>
<dbReference type="PANTHER" id="PTHR10039:SF5">
    <property type="entry name" value="NACHT DOMAIN-CONTAINING PROTEIN"/>
    <property type="match status" value="1"/>
</dbReference>
<feature type="domain" description="FAD-binding" evidence="5">
    <location>
        <begin position="5"/>
        <end position="126"/>
    </location>
</feature>
<dbReference type="Pfam" id="PF01494">
    <property type="entry name" value="FAD_binding_3"/>
    <property type="match status" value="1"/>
</dbReference>
<dbReference type="GO" id="GO:0016491">
    <property type="term" value="F:oxidoreductase activity"/>
    <property type="evidence" value="ECO:0007669"/>
    <property type="project" value="UniProtKB-KW"/>
</dbReference>
<sequence length="1617" mass="183827">MAEQLKVIIVGAGLGGCAAAMAMHYQGFSVQIFEKVHKFSRLGDSLGLGENALKLLQRWGLHDQLIAIGNKSEFMQIRRWHDGKILAQQPLMDMAGYIGHRGDYHEEFLKRVAELGIPVRMGCNVVEYDEDKPSVKLSNARELVLGFEDKPKSSGYACFRAYFKGAYLKEDPICREFIEKECVNIWIGNDTHIVQNTLRDGEEFNWILTHKDTEDIKESWFQAGDMNEVRKLIKGCDRRIVAAIEKTEECLDWKICYREPIPSWVSRSHRVVLLGDSCHPHLPTSAQGASQATESAAVLALCLKLTGKGNVPLATRVYEKLRFGRVRLSQLNGEDLRDRWHNALKDLDDDVEIDPEDLKIRNRWLYAFDAEADTILRWDEVSAKRHLRFLSHDSPPKDNVKKQYHQVIPAMSVGFGFSVGDFIAALELVTMVLNALRESGGANVLRKEAKKNKDNHRSIMGRAMDPLTALSVAGTIIQFVDFGSNLLENSIQLYNSSRGSLKGYEELKLVTGDLQCVIAKLRGSFSARETEPVPPLAENDDFQQNLERICDEAARIATELLEKLNGLMVKDGEHRGWKSLKAAVKAAWSHKEIQSLEKRLLLLKESLHSGSIHLLGQNIDAAFILSSRRFDTLEAQTQQILEAIGNTKQSLSHDLFEFLTKLLCRSESLNQDEHRKTRQMIADLRYGKTPSSGVDVITAEIEMLSVGHEDEKLLRRTLQKTVLGLLQYPYMTDRYEQLVEAHPQTFDWIFYSSGKWQYPWTDFGKWLKEGQGIYWMNGKPASGKSTLMKHIYDDRRTNEYLQQWSHKGKARPVPCCLVTFFFWSTGTALQKSQEGLLRSLLFQVLGQYPNLIPLVFPARWAQLYSGSLSLGNEVHPQPWSSRQLHDAFERLIRQTQYPLNICFCIDGLDEFSGDTERLCLFFKRMGSMSKTAKLCLSSRPWVEFKHNFEDCASLRLQDLTANDISTYVNGKLRASTAFTQLTTRDKDLASKLANEIVDRAQGVFLWVKIVVDLLLKGINNRDTIPQLWTRLESIPTELYSLYESLLSQIDPIYFDWASKSFQTMVASARLSCDPFRKSTFREAGQDLSGGVESSIGVSPITLIEFSFALQEDYCLDSNPMASEGQEKAFVHNAMIYAYYADGHPPTRTIRSKLLSGLWSMEISAKRSTLLLIQNKLMNKATCYCLSDFVEEILSKQHPLVRQASAKALLSLLCSSSRFSSARYPYPTRRILECLIKIGDFAPRFVSDVKDAEKWAKLPTVRGEFETRKSVTDPNSNRTVTAYEASRFIESHLSMIDCFLKADADPTDSLAYLPRNFVLPMEAMQETIEKSVQVYRDNSSNPESVHTAIVLDNIKTALFDEARRQIEDNSFDKKRKRFATQKKEVILLSDESESDHVDRQQPVYLADALGRHTPFHLEFITCAESLTAVLQNNFKNIGYTAKRIQNGQFAIQDVFTYRDVDLSLPWEACFFPGQQVRMSIIFNSRRAWLSCPKYYEGGGMNFIEDTDIVCPQCKMFYRRSLVWNPAQETLDTEWIEGPETKPEIMKQKRSLDEGEEVPLLRSMKLLGPMMLGHSTTEILLHSVIRSLSSSRHAVAPTTNILLLTGPTIAILSRLAIKC</sequence>